<organism evidence="1 2">
    <name type="scientific">Suillus luteus UH-Slu-Lm8-n1</name>
    <dbReference type="NCBI Taxonomy" id="930992"/>
    <lineage>
        <taxon>Eukaryota</taxon>
        <taxon>Fungi</taxon>
        <taxon>Dikarya</taxon>
        <taxon>Basidiomycota</taxon>
        <taxon>Agaricomycotina</taxon>
        <taxon>Agaricomycetes</taxon>
        <taxon>Agaricomycetidae</taxon>
        <taxon>Boletales</taxon>
        <taxon>Suillineae</taxon>
        <taxon>Suillaceae</taxon>
        <taxon>Suillus</taxon>
    </lineage>
</organism>
<reference evidence="2" key="2">
    <citation type="submission" date="2015-01" db="EMBL/GenBank/DDBJ databases">
        <title>Evolutionary Origins and Diversification of the Mycorrhizal Mutualists.</title>
        <authorList>
            <consortium name="DOE Joint Genome Institute"/>
            <consortium name="Mycorrhizal Genomics Consortium"/>
            <person name="Kohler A."/>
            <person name="Kuo A."/>
            <person name="Nagy L.G."/>
            <person name="Floudas D."/>
            <person name="Copeland A."/>
            <person name="Barry K.W."/>
            <person name="Cichocki N."/>
            <person name="Veneault-Fourrey C."/>
            <person name="LaButti K."/>
            <person name="Lindquist E.A."/>
            <person name="Lipzen A."/>
            <person name="Lundell T."/>
            <person name="Morin E."/>
            <person name="Murat C."/>
            <person name="Riley R."/>
            <person name="Ohm R."/>
            <person name="Sun H."/>
            <person name="Tunlid A."/>
            <person name="Henrissat B."/>
            <person name="Grigoriev I.V."/>
            <person name="Hibbett D.S."/>
            <person name="Martin F."/>
        </authorList>
    </citation>
    <scope>NUCLEOTIDE SEQUENCE [LARGE SCALE GENOMIC DNA]</scope>
    <source>
        <strain evidence="2">UH-Slu-Lm8-n1</strain>
    </source>
</reference>
<gene>
    <name evidence="1" type="ORF">CY34DRAFT_311532</name>
</gene>
<proteinExistence type="predicted"/>
<protein>
    <submittedName>
        <fullName evidence="1">Uncharacterized protein</fullName>
    </submittedName>
</protein>
<sequence length="70" mass="7542">MLVCHGAIKTGCWQRTSLESSANESVLFDRSIAAKLPEGSMEVQDLVAWSEMKPSGCLTRGSASRVSRAI</sequence>
<accession>A0A0D0C341</accession>
<name>A0A0D0C341_9AGAM</name>
<evidence type="ECO:0000313" key="1">
    <source>
        <dbReference type="EMBL" id="KIK49298.1"/>
    </source>
</evidence>
<dbReference type="InParanoid" id="A0A0D0C341"/>
<dbReference type="EMBL" id="KN835133">
    <property type="protein sequence ID" value="KIK49298.1"/>
    <property type="molecule type" value="Genomic_DNA"/>
</dbReference>
<reference evidence="1 2" key="1">
    <citation type="submission" date="2014-04" db="EMBL/GenBank/DDBJ databases">
        <authorList>
            <consortium name="DOE Joint Genome Institute"/>
            <person name="Kuo A."/>
            <person name="Ruytinx J."/>
            <person name="Rineau F."/>
            <person name="Colpaert J."/>
            <person name="Kohler A."/>
            <person name="Nagy L.G."/>
            <person name="Floudas D."/>
            <person name="Copeland A."/>
            <person name="Barry K.W."/>
            <person name="Cichocki N."/>
            <person name="Veneault-Fourrey C."/>
            <person name="LaButti K."/>
            <person name="Lindquist E.A."/>
            <person name="Lipzen A."/>
            <person name="Lundell T."/>
            <person name="Morin E."/>
            <person name="Murat C."/>
            <person name="Sun H."/>
            <person name="Tunlid A."/>
            <person name="Henrissat B."/>
            <person name="Grigoriev I.V."/>
            <person name="Hibbett D.S."/>
            <person name="Martin F."/>
            <person name="Nordberg H.P."/>
            <person name="Cantor M.N."/>
            <person name="Hua S.X."/>
        </authorList>
    </citation>
    <scope>NUCLEOTIDE SEQUENCE [LARGE SCALE GENOMIC DNA]</scope>
    <source>
        <strain evidence="1 2">UH-Slu-Lm8-n1</strain>
    </source>
</reference>
<evidence type="ECO:0000313" key="2">
    <source>
        <dbReference type="Proteomes" id="UP000054485"/>
    </source>
</evidence>
<dbReference type="HOGENOM" id="CLU_2759491_0_0_1"/>
<keyword evidence="2" id="KW-1185">Reference proteome</keyword>
<dbReference type="AlphaFoldDB" id="A0A0D0C341"/>
<dbReference type="Proteomes" id="UP000054485">
    <property type="component" value="Unassembled WGS sequence"/>
</dbReference>